<name>A0ACB9RDY3_9MYRT</name>
<evidence type="ECO:0000313" key="2">
    <source>
        <dbReference type="Proteomes" id="UP001057402"/>
    </source>
</evidence>
<protein>
    <submittedName>
        <fullName evidence="1">Uncharacterized protein</fullName>
    </submittedName>
</protein>
<comment type="caution">
    <text evidence="1">The sequence shown here is derived from an EMBL/GenBank/DDBJ whole genome shotgun (WGS) entry which is preliminary data.</text>
</comment>
<reference evidence="2" key="1">
    <citation type="journal article" date="2023" name="Front. Plant Sci.">
        <title>Chromosomal-level genome assembly of Melastoma candidum provides insights into trichome evolution.</title>
        <authorList>
            <person name="Zhong Y."/>
            <person name="Wu W."/>
            <person name="Sun C."/>
            <person name="Zou P."/>
            <person name="Liu Y."/>
            <person name="Dai S."/>
            <person name="Zhou R."/>
        </authorList>
    </citation>
    <scope>NUCLEOTIDE SEQUENCE [LARGE SCALE GENOMIC DNA]</scope>
</reference>
<keyword evidence="2" id="KW-1185">Reference proteome</keyword>
<proteinExistence type="predicted"/>
<accession>A0ACB9RDY3</accession>
<sequence length="635" mass="69812">MKEAPRSLPGIVERKAKRIPGSPLGQPSCLKQGRKGENPARVLPAEQISDFGGLGSWVCKNSACRAQLSAEDRFCRRCSCCICHLFDDNKDPSLWLVCSSESGGAGDCCGLSCHVECALQKQKAGVVDLGQLMQLDGSYCCASCGKVSGILGNWKKQLTVAKDARRVDVLCYRIGLSYRLLDGTSRFKGLHKIVKEAKDMLELEVGTISGVPTSMARGIVSRLSMAGEVQKLCSVAVEKAEESLNVTSNGHANSGVIEKDSRPAACRFLFEEVNSSSIAIILLELSSVSSETIKGYKLWYGKSGEEVQSEEPACVFPREQRRIMISNLKPCTEYVFHIVSYTEVGDLGHSEAKCFTKSVEIVGKHRDGYERKETALPNGNSLSCGDIEPKSGLTASVSPGFKVRDLGMVLHLAAAQERGCSEGFCSADCKNCCGIRTRSRNFRIDDSGSMPREIDLNVATVPDLNEEAVPPFEFSRDEDNGCSLERAVEADDDAASHHMEKQMAARSHGIDSQTDMVRKRMTSMKDDVHDCDSTLINGSPSNLSNSSGCLDENFEYCVKIIRWLECEGHIDKEFRLKFVTWFSLRSTEQERRVVNTFLQTIIDDPSSLSGQLIDSFSDAVSSKRPRNDFCSKTWH</sequence>
<gene>
    <name evidence="1" type="ORF">MLD38_015010</name>
</gene>
<dbReference type="EMBL" id="CM042883">
    <property type="protein sequence ID" value="KAI4377371.1"/>
    <property type="molecule type" value="Genomic_DNA"/>
</dbReference>
<dbReference type="Proteomes" id="UP001057402">
    <property type="component" value="Chromosome 4"/>
</dbReference>
<organism evidence="1 2">
    <name type="scientific">Melastoma candidum</name>
    <dbReference type="NCBI Taxonomy" id="119954"/>
    <lineage>
        <taxon>Eukaryota</taxon>
        <taxon>Viridiplantae</taxon>
        <taxon>Streptophyta</taxon>
        <taxon>Embryophyta</taxon>
        <taxon>Tracheophyta</taxon>
        <taxon>Spermatophyta</taxon>
        <taxon>Magnoliopsida</taxon>
        <taxon>eudicotyledons</taxon>
        <taxon>Gunneridae</taxon>
        <taxon>Pentapetalae</taxon>
        <taxon>rosids</taxon>
        <taxon>malvids</taxon>
        <taxon>Myrtales</taxon>
        <taxon>Melastomataceae</taxon>
        <taxon>Melastomatoideae</taxon>
        <taxon>Melastomateae</taxon>
        <taxon>Melastoma</taxon>
    </lineage>
</organism>
<evidence type="ECO:0000313" key="1">
    <source>
        <dbReference type="EMBL" id="KAI4377371.1"/>
    </source>
</evidence>